<dbReference type="Gene3D" id="3.40.50.1820">
    <property type="entry name" value="alpha/beta hydrolase"/>
    <property type="match status" value="1"/>
</dbReference>
<evidence type="ECO:0000313" key="4">
    <source>
        <dbReference type="Proteomes" id="UP000237000"/>
    </source>
</evidence>
<dbReference type="AlphaFoldDB" id="A0A2P5FSA4"/>
<comment type="caution">
    <text evidence="3">The sequence shown here is derived from an EMBL/GenBank/DDBJ whole genome shotgun (WGS) entry which is preliminary data.</text>
</comment>
<dbReference type="Proteomes" id="UP000237000">
    <property type="component" value="Unassembled WGS sequence"/>
</dbReference>
<keyword evidence="2" id="KW-0472">Membrane</keyword>
<dbReference type="GO" id="GO:0006508">
    <property type="term" value="P:proteolysis"/>
    <property type="evidence" value="ECO:0007669"/>
    <property type="project" value="InterPro"/>
</dbReference>
<evidence type="ECO:0000256" key="1">
    <source>
        <dbReference type="ARBA" id="ARBA00009431"/>
    </source>
</evidence>
<proteinExistence type="inferred from homology"/>
<keyword evidence="4" id="KW-1185">Reference proteome</keyword>
<sequence length="116" mass="13292">QIAWLWAKMLKLVHIHLIIFLVLFTNRVVPSSIVKSLPGFSGSLPFRLETGYIIVDEKEDVQFFYYYVESEGNPRDDPLMFWFTGGPGCSALCGLAFEIGCFCNLFLLILLWVSMF</sequence>
<keyword evidence="2" id="KW-1133">Transmembrane helix</keyword>
<dbReference type="InterPro" id="IPR029058">
    <property type="entry name" value="AB_hydrolase_fold"/>
</dbReference>
<dbReference type="PANTHER" id="PTHR11802:SF224">
    <property type="entry name" value="SERINE CARBOXYPEPTIDASE-LIKE 7 ISOFORM X1"/>
    <property type="match status" value="1"/>
</dbReference>
<evidence type="ECO:0008006" key="5">
    <source>
        <dbReference type="Google" id="ProtNLM"/>
    </source>
</evidence>
<protein>
    <recommendedName>
        <fullName evidence="5">Peptidase S10, serine carboxypeptidase</fullName>
    </recommendedName>
</protein>
<dbReference type="GO" id="GO:0004185">
    <property type="term" value="F:serine-type carboxypeptidase activity"/>
    <property type="evidence" value="ECO:0007669"/>
    <property type="project" value="InterPro"/>
</dbReference>
<dbReference type="OrthoDB" id="443318at2759"/>
<dbReference type="InterPro" id="IPR001563">
    <property type="entry name" value="Peptidase_S10"/>
</dbReference>
<feature type="transmembrane region" description="Helical" evidence="2">
    <location>
        <begin position="12"/>
        <end position="29"/>
    </location>
</feature>
<keyword evidence="2" id="KW-0812">Transmembrane</keyword>
<dbReference type="Pfam" id="PF00450">
    <property type="entry name" value="Peptidase_S10"/>
    <property type="match status" value="1"/>
</dbReference>
<evidence type="ECO:0000313" key="3">
    <source>
        <dbReference type="EMBL" id="POO00688.1"/>
    </source>
</evidence>
<reference evidence="4" key="1">
    <citation type="submission" date="2016-06" db="EMBL/GenBank/DDBJ databases">
        <title>Parallel loss of symbiosis genes in relatives of nitrogen-fixing non-legume Parasponia.</title>
        <authorList>
            <person name="Van Velzen R."/>
            <person name="Holmer R."/>
            <person name="Bu F."/>
            <person name="Rutten L."/>
            <person name="Van Zeijl A."/>
            <person name="Liu W."/>
            <person name="Santuari L."/>
            <person name="Cao Q."/>
            <person name="Sharma T."/>
            <person name="Shen D."/>
            <person name="Roswanjaya Y."/>
            <person name="Wardhani T."/>
            <person name="Kalhor M.S."/>
            <person name="Jansen J."/>
            <person name="Van den Hoogen J."/>
            <person name="Gungor B."/>
            <person name="Hartog M."/>
            <person name="Hontelez J."/>
            <person name="Verver J."/>
            <person name="Yang W.-C."/>
            <person name="Schijlen E."/>
            <person name="Repin R."/>
            <person name="Schilthuizen M."/>
            <person name="Schranz E."/>
            <person name="Heidstra R."/>
            <person name="Miyata K."/>
            <person name="Fedorova E."/>
            <person name="Kohlen W."/>
            <person name="Bisseling T."/>
            <person name="Smit S."/>
            <person name="Geurts R."/>
        </authorList>
    </citation>
    <scope>NUCLEOTIDE SEQUENCE [LARGE SCALE GENOMIC DNA]</scope>
    <source>
        <strain evidence="4">cv. RG33-2</strain>
    </source>
</reference>
<feature type="transmembrane region" description="Helical" evidence="2">
    <location>
        <begin position="80"/>
        <end position="113"/>
    </location>
</feature>
<dbReference type="GO" id="GO:0019748">
    <property type="term" value="P:secondary metabolic process"/>
    <property type="evidence" value="ECO:0007669"/>
    <property type="project" value="TreeGrafter"/>
</dbReference>
<feature type="non-terminal residue" evidence="3">
    <location>
        <position position="1"/>
    </location>
</feature>
<gene>
    <name evidence="3" type="ORF">TorRG33x02_033190</name>
</gene>
<organism evidence="3 4">
    <name type="scientific">Trema orientale</name>
    <name type="common">Charcoal tree</name>
    <name type="synonym">Celtis orientalis</name>
    <dbReference type="NCBI Taxonomy" id="63057"/>
    <lineage>
        <taxon>Eukaryota</taxon>
        <taxon>Viridiplantae</taxon>
        <taxon>Streptophyta</taxon>
        <taxon>Embryophyta</taxon>
        <taxon>Tracheophyta</taxon>
        <taxon>Spermatophyta</taxon>
        <taxon>Magnoliopsida</taxon>
        <taxon>eudicotyledons</taxon>
        <taxon>Gunneridae</taxon>
        <taxon>Pentapetalae</taxon>
        <taxon>rosids</taxon>
        <taxon>fabids</taxon>
        <taxon>Rosales</taxon>
        <taxon>Cannabaceae</taxon>
        <taxon>Trema</taxon>
    </lineage>
</organism>
<accession>A0A2P5FSA4</accession>
<comment type="similarity">
    <text evidence="1">Belongs to the peptidase S10 family.</text>
</comment>
<dbReference type="PANTHER" id="PTHR11802">
    <property type="entry name" value="SERINE PROTEASE FAMILY S10 SERINE CARBOXYPEPTIDASE"/>
    <property type="match status" value="1"/>
</dbReference>
<dbReference type="GO" id="GO:0016747">
    <property type="term" value="F:acyltransferase activity, transferring groups other than amino-acyl groups"/>
    <property type="evidence" value="ECO:0007669"/>
    <property type="project" value="TreeGrafter"/>
</dbReference>
<dbReference type="EMBL" id="JXTC01000011">
    <property type="protein sequence ID" value="POO00688.1"/>
    <property type="molecule type" value="Genomic_DNA"/>
</dbReference>
<name>A0A2P5FSA4_TREOI</name>
<evidence type="ECO:0000256" key="2">
    <source>
        <dbReference type="SAM" id="Phobius"/>
    </source>
</evidence>
<dbReference type="InParanoid" id="A0A2P5FSA4"/>
<dbReference type="SUPFAM" id="SSF53474">
    <property type="entry name" value="alpha/beta-Hydrolases"/>
    <property type="match status" value="1"/>
</dbReference>
<dbReference type="STRING" id="63057.A0A2P5FSA4"/>